<keyword evidence="2" id="KW-0649">Protein kinase inhibitor</keyword>
<evidence type="ECO:0000313" key="4">
    <source>
        <dbReference type="EMBL" id="CAH1255551.1"/>
    </source>
</evidence>
<dbReference type="Proteomes" id="UP000838412">
    <property type="component" value="Chromosome 2"/>
</dbReference>
<dbReference type="Pfam" id="PF02234">
    <property type="entry name" value="CDI"/>
    <property type="match status" value="1"/>
</dbReference>
<reference evidence="4" key="1">
    <citation type="submission" date="2022-01" db="EMBL/GenBank/DDBJ databases">
        <authorList>
            <person name="Braso-Vives M."/>
        </authorList>
    </citation>
    <scope>NUCLEOTIDE SEQUENCE</scope>
</reference>
<dbReference type="OrthoDB" id="9940972at2759"/>
<keyword evidence="5" id="KW-1185">Reference proteome</keyword>
<dbReference type="GO" id="GO:0006974">
    <property type="term" value="P:DNA damage response"/>
    <property type="evidence" value="ECO:0007669"/>
    <property type="project" value="TreeGrafter"/>
</dbReference>
<dbReference type="GO" id="GO:2000045">
    <property type="term" value="P:regulation of G1/S transition of mitotic cell cycle"/>
    <property type="evidence" value="ECO:0007669"/>
    <property type="project" value="TreeGrafter"/>
</dbReference>
<dbReference type="GO" id="GO:0000307">
    <property type="term" value="C:cyclin-dependent protein kinase holoenzyme complex"/>
    <property type="evidence" value="ECO:0007669"/>
    <property type="project" value="TreeGrafter"/>
</dbReference>
<evidence type="ECO:0000259" key="3">
    <source>
        <dbReference type="Pfam" id="PF02234"/>
    </source>
</evidence>
<dbReference type="GO" id="GO:0005634">
    <property type="term" value="C:nucleus"/>
    <property type="evidence" value="ECO:0007669"/>
    <property type="project" value="InterPro"/>
</dbReference>
<evidence type="ECO:0000313" key="5">
    <source>
        <dbReference type="Proteomes" id="UP000838412"/>
    </source>
</evidence>
<organism evidence="4 5">
    <name type="scientific">Branchiostoma lanceolatum</name>
    <name type="common">Common lancelet</name>
    <name type="synonym">Amphioxus lanceolatum</name>
    <dbReference type="NCBI Taxonomy" id="7740"/>
    <lineage>
        <taxon>Eukaryota</taxon>
        <taxon>Metazoa</taxon>
        <taxon>Chordata</taxon>
        <taxon>Cephalochordata</taxon>
        <taxon>Leptocardii</taxon>
        <taxon>Amphioxiformes</taxon>
        <taxon>Branchiostomatidae</taxon>
        <taxon>Branchiostoma</taxon>
    </lineage>
</organism>
<dbReference type="InterPro" id="IPR029841">
    <property type="entry name" value="CDKN1A"/>
</dbReference>
<sequence length="199" mass="21829">MTPVSCATIGRGLVITTPYTEFGANCDVCGIDDWVDKAWLARAHVVTSLQMGAGEGSQNVQRRTLGSCTTISGGKLHQLLRPNERSCVPTTCAAEFAVSTHNAMGKITLKRPSTLPGIASGPVYGKGRATARRQLFGPVDHDQLRSDWRREITRLVEEKGREWNFDFGRETPLEGAYTWEKVDGLEERCSRAASTCQVN</sequence>
<dbReference type="GO" id="GO:0072331">
    <property type="term" value="P:signal transduction by p53 class mediator"/>
    <property type="evidence" value="ECO:0007669"/>
    <property type="project" value="InterPro"/>
</dbReference>
<dbReference type="InterPro" id="IPR003175">
    <property type="entry name" value="CDI_dom"/>
</dbReference>
<name>A0A8K0ELF0_BRALA</name>
<dbReference type="PANTHER" id="PTHR46778:SF1">
    <property type="entry name" value="CYCLIN-DEPENDENT KINASE INHIBITOR 1"/>
    <property type="match status" value="1"/>
</dbReference>
<dbReference type="Gene3D" id="4.10.365.10">
    <property type="entry name" value="p27"/>
    <property type="match status" value="1"/>
</dbReference>
<dbReference type="GO" id="GO:0004861">
    <property type="term" value="F:cyclin-dependent protein serine/threonine kinase inhibitor activity"/>
    <property type="evidence" value="ECO:0007669"/>
    <property type="project" value="InterPro"/>
</dbReference>
<evidence type="ECO:0000256" key="2">
    <source>
        <dbReference type="ARBA" id="ARBA00023013"/>
    </source>
</evidence>
<proteinExistence type="inferred from homology"/>
<dbReference type="AlphaFoldDB" id="A0A8K0ELF0"/>
<dbReference type="InterPro" id="IPR044898">
    <property type="entry name" value="CDI_dom_sf"/>
</dbReference>
<accession>A0A8K0ELF0</accession>
<comment type="similarity">
    <text evidence="1">Belongs to the CDI family.</text>
</comment>
<dbReference type="PANTHER" id="PTHR46778">
    <property type="entry name" value="CYCLIN-DEPENDENT KINASE INHIBITOR 1-RELATED"/>
    <property type="match status" value="1"/>
</dbReference>
<evidence type="ECO:0000256" key="1">
    <source>
        <dbReference type="ARBA" id="ARBA00006726"/>
    </source>
</evidence>
<protein>
    <submittedName>
        <fullName evidence="4">CDKN1B protein</fullName>
    </submittedName>
</protein>
<dbReference type="EMBL" id="OV696687">
    <property type="protein sequence ID" value="CAH1255551.1"/>
    <property type="molecule type" value="Genomic_DNA"/>
</dbReference>
<gene>
    <name evidence="4" type="primary">CDKN1B</name>
    <name evidence="4" type="ORF">BLAG_LOCUS14553</name>
</gene>
<feature type="domain" description="Cyclin-dependent kinase inhibitor" evidence="3">
    <location>
        <begin position="134"/>
        <end position="182"/>
    </location>
</feature>